<dbReference type="GO" id="GO:0008270">
    <property type="term" value="F:zinc ion binding"/>
    <property type="evidence" value="ECO:0007669"/>
    <property type="project" value="TreeGrafter"/>
</dbReference>
<dbReference type="InterPro" id="IPR050243">
    <property type="entry name" value="PHP_phosphatase"/>
</dbReference>
<dbReference type="Proteomes" id="UP000034299">
    <property type="component" value="Unassembled WGS sequence"/>
</dbReference>
<reference evidence="1 2" key="1">
    <citation type="journal article" date="2015" name="Nature">
        <title>rRNA introns, odd ribosomes, and small enigmatic genomes across a large radiation of phyla.</title>
        <authorList>
            <person name="Brown C.T."/>
            <person name="Hug L.A."/>
            <person name="Thomas B.C."/>
            <person name="Sharon I."/>
            <person name="Castelle C.J."/>
            <person name="Singh A."/>
            <person name="Wilkins M.J."/>
            <person name="Williams K.H."/>
            <person name="Banfield J.F."/>
        </authorList>
    </citation>
    <scope>NUCLEOTIDE SEQUENCE [LARGE SCALE GENOMIC DNA]</scope>
</reference>
<proteinExistence type="predicted"/>
<dbReference type="InterPro" id="IPR016195">
    <property type="entry name" value="Pol/histidinol_Pase-like"/>
</dbReference>
<evidence type="ECO:0000313" key="2">
    <source>
        <dbReference type="Proteomes" id="UP000034299"/>
    </source>
</evidence>
<gene>
    <name evidence="1" type="ORF">UU69_C0014G0017</name>
</gene>
<evidence type="ECO:0000313" key="1">
    <source>
        <dbReference type="EMBL" id="KKS13073.1"/>
    </source>
</evidence>
<dbReference type="PANTHER" id="PTHR36928:SF1">
    <property type="entry name" value="PHOSPHATASE YCDX-RELATED"/>
    <property type="match status" value="1"/>
</dbReference>
<organism evidence="1 2">
    <name type="scientific">Candidatus Magasanikbacteria bacterium GW2011_GWA2_41_55</name>
    <dbReference type="NCBI Taxonomy" id="1619038"/>
    <lineage>
        <taxon>Bacteria</taxon>
        <taxon>Candidatus Magasanikiibacteriota</taxon>
    </lineage>
</organism>
<dbReference type="GO" id="GO:0042578">
    <property type="term" value="F:phosphoric ester hydrolase activity"/>
    <property type="evidence" value="ECO:0007669"/>
    <property type="project" value="TreeGrafter"/>
</dbReference>
<protein>
    <submittedName>
        <fullName evidence="1">Putative DNA polymerase beta family</fullName>
    </submittedName>
</protein>
<accession>A0A0G0ZJC5</accession>
<dbReference type="GO" id="GO:0005829">
    <property type="term" value="C:cytosol"/>
    <property type="evidence" value="ECO:0007669"/>
    <property type="project" value="TreeGrafter"/>
</dbReference>
<dbReference type="SUPFAM" id="SSF89550">
    <property type="entry name" value="PHP domain-like"/>
    <property type="match status" value="1"/>
</dbReference>
<dbReference type="Gene3D" id="3.20.20.140">
    <property type="entry name" value="Metal-dependent hydrolases"/>
    <property type="match status" value="1"/>
</dbReference>
<dbReference type="PANTHER" id="PTHR36928">
    <property type="entry name" value="PHOSPHATASE YCDX-RELATED"/>
    <property type="match status" value="1"/>
</dbReference>
<comment type="caution">
    <text evidence="1">The sequence shown here is derived from an EMBL/GenBank/DDBJ whole genome shotgun (WGS) entry which is preliminary data.</text>
</comment>
<sequence length="76" mass="8737">MALELDCFPDRMDLKDTYVREAIAQGVKIAIDTDAHHPDHFKFLELGIGTARRGWATKKDVINTWPIEKLLSWAKK</sequence>
<name>A0A0G0ZJC5_9BACT</name>
<dbReference type="EMBL" id="LCBP01000014">
    <property type="protein sequence ID" value="KKS13073.1"/>
    <property type="molecule type" value="Genomic_DNA"/>
</dbReference>
<dbReference type="AlphaFoldDB" id="A0A0G0ZJC5"/>